<keyword evidence="1" id="KW-0472">Membrane</keyword>
<evidence type="ECO:0000259" key="2">
    <source>
        <dbReference type="Pfam" id="PF07331"/>
    </source>
</evidence>
<organism evidence="3 4">
    <name type="scientific">Acrocarpospora pleiomorpha</name>
    <dbReference type="NCBI Taxonomy" id="90975"/>
    <lineage>
        <taxon>Bacteria</taxon>
        <taxon>Bacillati</taxon>
        <taxon>Actinomycetota</taxon>
        <taxon>Actinomycetes</taxon>
        <taxon>Streptosporangiales</taxon>
        <taxon>Streptosporangiaceae</taxon>
        <taxon>Acrocarpospora</taxon>
    </lineage>
</organism>
<keyword evidence="1" id="KW-1133">Transmembrane helix</keyword>
<reference evidence="3 4" key="1">
    <citation type="submission" date="2019-10" db="EMBL/GenBank/DDBJ databases">
        <title>Whole genome shotgun sequence of Acrocarpospora pleiomorpha NBRC 16267.</title>
        <authorList>
            <person name="Ichikawa N."/>
            <person name="Kimura A."/>
            <person name="Kitahashi Y."/>
            <person name="Komaki H."/>
            <person name="Oguchi A."/>
        </authorList>
    </citation>
    <scope>NUCLEOTIDE SEQUENCE [LARGE SCALE GENOMIC DNA]</scope>
    <source>
        <strain evidence="3 4">NBRC 16267</strain>
    </source>
</reference>
<evidence type="ECO:0000256" key="1">
    <source>
        <dbReference type="SAM" id="Phobius"/>
    </source>
</evidence>
<name>A0A5M3XM49_9ACTN</name>
<keyword evidence="4" id="KW-1185">Reference proteome</keyword>
<feature type="transmembrane region" description="Helical" evidence="1">
    <location>
        <begin position="135"/>
        <end position="156"/>
    </location>
</feature>
<feature type="domain" description="DUF1468" evidence="2">
    <location>
        <begin position="20"/>
        <end position="161"/>
    </location>
</feature>
<dbReference type="InterPro" id="IPR009936">
    <property type="entry name" value="DUF1468"/>
</dbReference>
<dbReference type="EMBL" id="BLAF01000018">
    <property type="protein sequence ID" value="GES20711.1"/>
    <property type="molecule type" value="Genomic_DNA"/>
</dbReference>
<dbReference type="AlphaFoldDB" id="A0A5M3XM49"/>
<proteinExistence type="predicted"/>
<sequence length="169" mass="18378">MSEATEKVEEKLGVKVLRIGMILLVMAIGVFGWVEGSTYTATGARFPLFLSAGIVILGTGVLVKEVRTMRRGGAHSTAAYDYEVDGLTPIEVLRRGATWLALLIGYVIMLWLVGYMATTVTWLILSLRIGARLRWLSAIIAAIIATALLEVVIQLLNVPLPMGLFYVGI</sequence>
<evidence type="ECO:0000313" key="4">
    <source>
        <dbReference type="Proteomes" id="UP000377595"/>
    </source>
</evidence>
<dbReference type="RefSeq" id="WP_155345738.1">
    <property type="nucleotide sequence ID" value="NZ_BAAAHM010000002.1"/>
</dbReference>
<comment type="caution">
    <text evidence="3">The sequence shown here is derived from an EMBL/GenBank/DDBJ whole genome shotgun (WGS) entry which is preliminary data.</text>
</comment>
<accession>A0A5M3XM49</accession>
<feature type="transmembrane region" description="Helical" evidence="1">
    <location>
        <begin position="12"/>
        <end position="34"/>
    </location>
</feature>
<gene>
    <name evidence="3" type="ORF">Aple_036070</name>
</gene>
<feature type="transmembrane region" description="Helical" evidence="1">
    <location>
        <begin position="99"/>
        <end position="123"/>
    </location>
</feature>
<protein>
    <recommendedName>
        <fullName evidence="2">DUF1468 domain-containing protein</fullName>
    </recommendedName>
</protein>
<dbReference type="Proteomes" id="UP000377595">
    <property type="component" value="Unassembled WGS sequence"/>
</dbReference>
<dbReference type="Pfam" id="PF07331">
    <property type="entry name" value="TctB"/>
    <property type="match status" value="1"/>
</dbReference>
<feature type="transmembrane region" description="Helical" evidence="1">
    <location>
        <begin position="46"/>
        <end position="63"/>
    </location>
</feature>
<keyword evidence="1" id="KW-0812">Transmembrane</keyword>
<evidence type="ECO:0000313" key="3">
    <source>
        <dbReference type="EMBL" id="GES20711.1"/>
    </source>
</evidence>